<dbReference type="Proteomes" id="UP000076154">
    <property type="component" value="Unassembled WGS sequence"/>
</dbReference>
<proteinExistence type="predicted"/>
<name>A0A369JD17_HYPMA</name>
<comment type="caution">
    <text evidence="2">The sequence shown here is derived from an EMBL/GenBank/DDBJ whole genome shotgun (WGS) entry which is preliminary data.</text>
</comment>
<dbReference type="AlphaFoldDB" id="A0A369JD17"/>
<protein>
    <submittedName>
        <fullName evidence="2">Uncharacterized protein</fullName>
    </submittedName>
</protein>
<organism evidence="2 3">
    <name type="scientific">Hypsizygus marmoreus</name>
    <name type="common">White beech mushroom</name>
    <name type="synonym">Agaricus marmoreus</name>
    <dbReference type="NCBI Taxonomy" id="39966"/>
    <lineage>
        <taxon>Eukaryota</taxon>
        <taxon>Fungi</taxon>
        <taxon>Dikarya</taxon>
        <taxon>Basidiomycota</taxon>
        <taxon>Agaricomycotina</taxon>
        <taxon>Agaricomycetes</taxon>
        <taxon>Agaricomycetidae</taxon>
        <taxon>Agaricales</taxon>
        <taxon>Tricholomatineae</taxon>
        <taxon>Lyophyllaceae</taxon>
        <taxon>Hypsizygus</taxon>
    </lineage>
</organism>
<gene>
    <name evidence="2" type="ORF">Hypma_014257</name>
</gene>
<accession>A0A369JD17</accession>
<dbReference type="EMBL" id="LUEZ02000084">
    <property type="protein sequence ID" value="RDB19100.1"/>
    <property type="molecule type" value="Genomic_DNA"/>
</dbReference>
<evidence type="ECO:0000313" key="3">
    <source>
        <dbReference type="Proteomes" id="UP000076154"/>
    </source>
</evidence>
<evidence type="ECO:0000313" key="2">
    <source>
        <dbReference type="EMBL" id="RDB19100.1"/>
    </source>
</evidence>
<sequence>MSNPARITGPTTHWARDTPTFSINSPALEALLYILKNTSRDELHERLTKAARANGPGFVGQLFTSLREAGVATPTMIACFEDRTRRHCARCHKDYIEKNNHLSACQIHHQQTEVRDLLVFKGSTGYETQSMVTNLSGAPTTLNVNTVEGQDWSTISAPPGMVLVKETRHRCCKKFSWAGIHAPIPKICFEGRHTTVHETVDYVRFPGRCAERKCPKPVVTTPPRTGADAPVGTDVTKARS</sequence>
<reference evidence="2" key="1">
    <citation type="submission" date="2018-04" db="EMBL/GenBank/DDBJ databases">
        <title>Whole genome sequencing of Hypsizygus marmoreus.</title>
        <authorList>
            <person name="Choi I.-G."/>
            <person name="Min B."/>
            <person name="Kim J.-G."/>
            <person name="Kim S."/>
            <person name="Oh Y.-L."/>
            <person name="Kong W.-S."/>
            <person name="Park H."/>
            <person name="Jeong J."/>
            <person name="Song E.-S."/>
        </authorList>
    </citation>
    <scope>NUCLEOTIDE SEQUENCE [LARGE SCALE GENOMIC DNA]</scope>
    <source>
        <strain evidence="2">51987-8</strain>
    </source>
</reference>
<evidence type="ECO:0000256" key="1">
    <source>
        <dbReference type="SAM" id="MobiDB-lite"/>
    </source>
</evidence>
<feature type="region of interest" description="Disordered" evidence="1">
    <location>
        <begin position="218"/>
        <end position="240"/>
    </location>
</feature>
<keyword evidence="3" id="KW-1185">Reference proteome</keyword>
<dbReference type="InParanoid" id="A0A369JD17"/>
<dbReference type="OrthoDB" id="3245731at2759"/>